<dbReference type="Proteomes" id="UP001261624">
    <property type="component" value="Unassembled WGS sequence"/>
</dbReference>
<dbReference type="Pfam" id="PF05686">
    <property type="entry name" value="Glyco_transf_90"/>
    <property type="match status" value="1"/>
</dbReference>
<dbReference type="RefSeq" id="WP_311680026.1">
    <property type="nucleotide sequence ID" value="NZ_JAVRHM010000001.1"/>
</dbReference>
<dbReference type="PANTHER" id="PTHR12203">
    <property type="entry name" value="KDEL LYS-ASP-GLU-LEU CONTAINING - RELATED"/>
    <property type="match status" value="1"/>
</dbReference>
<protein>
    <submittedName>
        <fullName evidence="3">Glycosyl transferase family 90</fullName>
    </submittedName>
</protein>
<organism evidence="3 4">
    <name type="scientific">Autumnicola patrickiae</name>
    <dbReference type="NCBI Taxonomy" id="3075591"/>
    <lineage>
        <taxon>Bacteria</taxon>
        <taxon>Pseudomonadati</taxon>
        <taxon>Bacteroidota</taxon>
        <taxon>Flavobacteriia</taxon>
        <taxon>Flavobacteriales</taxon>
        <taxon>Flavobacteriaceae</taxon>
        <taxon>Autumnicola</taxon>
    </lineage>
</organism>
<evidence type="ECO:0000313" key="4">
    <source>
        <dbReference type="Proteomes" id="UP001261624"/>
    </source>
</evidence>
<evidence type="ECO:0000313" key="3">
    <source>
        <dbReference type="EMBL" id="MDT0688474.1"/>
    </source>
</evidence>
<dbReference type="EMBL" id="JAVRHM010000001">
    <property type="protein sequence ID" value="MDT0688474.1"/>
    <property type="molecule type" value="Genomic_DNA"/>
</dbReference>
<comment type="caution">
    <text evidence="3">The sequence shown here is derived from an EMBL/GenBank/DDBJ whole genome shotgun (WGS) entry which is preliminary data.</text>
</comment>
<reference evidence="3 4" key="1">
    <citation type="submission" date="2023-09" db="EMBL/GenBank/DDBJ databases">
        <authorList>
            <person name="Rey-Velasco X."/>
        </authorList>
    </citation>
    <scope>NUCLEOTIDE SEQUENCE [LARGE SCALE GENOMIC DNA]</scope>
    <source>
        <strain evidence="3 4">F188</strain>
    </source>
</reference>
<dbReference type="InterPro" id="IPR006598">
    <property type="entry name" value="CAP10"/>
</dbReference>
<feature type="domain" description="Glycosyl transferase CAP10" evidence="2">
    <location>
        <begin position="106"/>
        <end position="314"/>
    </location>
</feature>
<evidence type="ECO:0000259" key="2">
    <source>
        <dbReference type="SMART" id="SM00672"/>
    </source>
</evidence>
<evidence type="ECO:0000256" key="1">
    <source>
        <dbReference type="ARBA" id="ARBA00022679"/>
    </source>
</evidence>
<keyword evidence="1 3" id="KW-0808">Transferase</keyword>
<gene>
    <name evidence="3" type="ORF">RM549_01660</name>
</gene>
<dbReference type="GO" id="GO:0016740">
    <property type="term" value="F:transferase activity"/>
    <property type="evidence" value="ECO:0007669"/>
    <property type="project" value="UniProtKB-KW"/>
</dbReference>
<sequence>MDLKYIFFSGKNPKLPYYISNYTKVFLPKLFFQIRLKAKLKALSSGEDSEYIRSRVNYYNKLSQKRTCSFSSAFKDLKKSEKVKSVYFLDAYNVISWFRRDYKWNFLPGDITYIPEIPSIVKSRPIHGNNENSVILKLVKVRHFIFVKDKLKFNEKDNKLIFRGKIENKPHRIDFLEKYFGNPMCDLGNVGRWNKKTPEAWQVEKNTIHYHFKFKFILALEGNDVASNLKWIMFSNSIAVMPEPKYETWFMEGKLIPGYHYIKIKDDYSDLEERLKYYIEHEEEALKIIKNANQYVSQFLDEEREQLISLAVMDKYLRMTSQKD</sequence>
<keyword evidence="4" id="KW-1185">Reference proteome</keyword>
<dbReference type="SMART" id="SM00672">
    <property type="entry name" value="CAP10"/>
    <property type="match status" value="1"/>
</dbReference>
<name>A0ABU3DXM6_9FLAO</name>
<dbReference type="PANTHER" id="PTHR12203:SF35">
    <property type="entry name" value="PROTEIN O-GLUCOSYLTRANSFERASE 1"/>
    <property type="match status" value="1"/>
</dbReference>
<dbReference type="InterPro" id="IPR051091">
    <property type="entry name" value="O-Glucosyltr/Glycosyltrsf_90"/>
</dbReference>
<proteinExistence type="predicted"/>
<accession>A0ABU3DXM6</accession>